<accession>A0A9J5X121</accession>
<comment type="caution">
    <text evidence="1">The sequence shown here is derived from an EMBL/GenBank/DDBJ whole genome shotgun (WGS) entry which is preliminary data.</text>
</comment>
<name>A0A9J5X121_SOLCO</name>
<reference evidence="1 2" key="1">
    <citation type="submission" date="2020-09" db="EMBL/GenBank/DDBJ databases">
        <title>De no assembly of potato wild relative species, Solanum commersonii.</title>
        <authorList>
            <person name="Cho K."/>
        </authorList>
    </citation>
    <scope>NUCLEOTIDE SEQUENCE [LARGE SCALE GENOMIC DNA]</scope>
    <source>
        <strain evidence="1">LZ3.2</strain>
        <tissue evidence="1">Leaf</tissue>
    </source>
</reference>
<dbReference type="EMBL" id="JACXVP010000010">
    <property type="protein sequence ID" value="KAG5581787.1"/>
    <property type="molecule type" value="Genomic_DNA"/>
</dbReference>
<keyword evidence="2" id="KW-1185">Reference proteome</keyword>
<sequence length="127" mass="14365">MTMNLKLMIAANLKLVMTMNPKPLMTTNLEVCKDDFFLGLSCPFIDAELCSNPICMRREGASVNLVTPSGSNSKHKCKVTFTTRFRCVYEEMGAQKTLKVGMLSEEKSLILFRQKLVILLIIHLYLT</sequence>
<protein>
    <submittedName>
        <fullName evidence="1">Uncharacterized protein</fullName>
    </submittedName>
</protein>
<evidence type="ECO:0000313" key="2">
    <source>
        <dbReference type="Proteomes" id="UP000824120"/>
    </source>
</evidence>
<organism evidence="1 2">
    <name type="scientific">Solanum commersonii</name>
    <name type="common">Commerson's wild potato</name>
    <name type="synonym">Commerson's nightshade</name>
    <dbReference type="NCBI Taxonomy" id="4109"/>
    <lineage>
        <taxon>Eukaryota</taxon>
        <taxon>Viridiplantae</taxon>
        <taxon>Streptophyta</taxon>
        <taxon>Embryophyta</taxon>
        <taxon>Tracheophyta</taxon>
        <taxon>Spermatophyta</taxon>
        <taxon>Magnoliopsida</taxon>
        <taxon>eudicotyledons</taxon>
        <taxon>Gunneridae</taxon>
        <taxon>Pentapetalae</taxon>
        <taxon>asterids</taxon>
        <taxon>lamiids</taxon>
        <taxon>Solanales</taxon>
        <taxon>Solanaceae</taxon>
        <taxon>Solanoideae</taxon>
        <taxon>Solaneae</taxon>
        <taxon>Solanum</taxon>
    </lineage>
</organism>
<proteinExistence type="predicted"/>
<dbReference type="Proteomes" id="UP000824120">
    <property type="component" value="Chromosome 10"/>
</dbReference>
<evidence type="ECO:0000313" key="1">
    <source>
        <dbReference type="EMBL" id="KAG5581787.1"/>
    </source>
</evidence>
<dbReference type="AlphaFoldDB" id="A0A9J5X121"/>
<gene>
    <name evidence="1" type="ORF">H5410_052414</name>
</gene>